<accession>A0ACA9NDI0</accession>
<name>A0ACA9NDI0_9GLOM</name>
<evidence type="ECO:0000313" key="2">
    <source>
        <dbReference type="Proteomes" id="UP000789920"/>
    </source>
</evidence>
<protein>
    <submittedName>
        <fullName evidence="1">1338_t:CDS:1</fullName>
    </submittedName>
</protein>
<organism evidence="1 2">
    <name type="scientific">Racocetra persica</name>
    <dbReference type="NCBI Taxonomy" id="160502"/>
    <lineage>
        <taxon>Eukaryota</taxon>
        <taxon>Fungi</taxon>
        <taxon>Fungi incertae sedis</taxon>
        <taxon>Mucoromycota</taxon>
        <taxon>Glomeromycotina</taxon>
        <taxon>Glomeromycetes</taxon>
        <taxon>Diversisporales</taxon>
        <taxon>Gigasporaceae</taxon>
        <taxon>Racocetra</taxon>
    </lineage>
</organism>
<proteinExistence type="predicted"/>
<gene>
    <name evidence="1" type="ORF">RPERSI_LOCUS7857</name>
</gene>
<evidence type="ECO:0000313" key="1">
    <source>
        <dbReference type="EMBL" id="CAG8650616.1"/>
    </source>
</evidence>
<dbReference type="Proteomes" id="UP000789920">
    <property type="component" value="Unassembled WGS sequence"/>
</dbReference>
<dbReference type="EMBL" id="CAJVQC010013710">
    <property type="protein sequence ID" value="CAG8650616.1"/>
    <property type="molecule type" value="Genomic_DNA"/>
</dbReference>
<reference evidence="1" key="1">
    <citation type="submission" date="2021-06" db="EMBL/GenBank/DDBJ databases">
        <authorList>
            <person name="Kallberg Y."/>
            <person name="Tangrot J."/>
            <person name="Rosling A."/>
        </authorList>
    </citation>
    <scope>NUCLEOTIDE SEQUENCE</scope>
    <source>
        <strain evidence="1">MA461A</strain>
    </source>
</reference>
<feature type="non-terminal residue" evidence="1">
    <location>
        <position position="1"/>
    </location>
</feature>
<keyword evidence="2" id="KW-1185">Reference proteome</keyword>
<comment type="caution">
    <text evidence="1">The sequence shown here is derived from an EMBL/GenBank/DDBJ whole genome shotgun (WGS) entry which is preliminary data.</text>
</comment>
<sequence length="80" mass="8926">KIHIFGILTNIEIEGTLVKDSKAFVETLDKVIEGILVDDYELFVEMFDNAISENVLVDNSDVVVVILNEKTLVIESEEAS</sequence>